<evidence type="ECO:0000256" key="6">
    <source>
        <dbReference type="ARBA" id="ARBA00022840"/>
    </source>
</evidence>
<dbReference type="Gene3D" id="2.170.220.10">
    <property type="match status" value="1"/>
</dbReference>
<dbReference type="InterPro" id="IPR014758">
    <property type="entry name" value="Met-tRNA_synth"/>
</dbReference>
<sequence>MEKFYLTTPIYYVNAQPHIGTAYTTIAADALARFYRLAGTQTFFLTGTDEHGSKIEQAAAAAGKTPEEFTDEMAAKFSLTWDMLDIAPDDFIRTTEDRHKKAVVLFLELLKKSGKIYEDEYEGLYCVGHEAFLNKSDLDENGLCPDHKKAPEKLKEKNWFFKLSDYGEILKQRILSNEFVVAPESRRNEILAFIDQGLEDVAISRPNVKWGIKIPWDEGQTVYVWVDALFNYISATDFPKGEKYKQFWPADLHIVGKDITRFHCIIWPALLEAAKIPWPKKVYAHGFFTINGQKISKTLGNVIDPVELAQKYGPDTVRYFLLREIPFGQDGDFSIEKLEARYQGDLANGLGNLFSRVTTLIATKLDGVVPEIVPTPRELKDTALMMAEMRFHEALARIWEEISWANRYIDETKLWEQAEKNPKLFGEVICSLVALLGEIAEKLAPIMPETTEKIRKALAADSIAKAEPLFPRQK</sequence>
<proteinExistence type="inferred from homology"/>
<feature type="domain" description="Methionyl/Leucyl tRNA synthetase" evidence="11">
    <location>
        <begin position="143"/>
        <end position="357"/>
    </location>
</feature>
<dbReference type="Gene3D" id="3.40.50.620">
    <property type="entry name" value="HUPs"/>
    <property type="match status" value="1"/>
</dbReference>
<dbReference type="PRINTS" id="PR01041">
    <property type="entry name" value="TRNASYNTHMET"/>
</dbReference>
<dbReference type="InterPro" id="IPR009080">
    <property type="entry name" value="tRNAsynth_Ia_anticodon-bd"/>
</dbReference>
<dbReference type="CDD" id="cd00814">
    <property type="entry name" value="MetRS_core"/>
    <property type="match status" value="1"/>
</dbReference>
<dbReference type="Pfam" id="PF09334">
    <property type="entry name" value="tRNA-synt_1g"/>
    <property type="match status" value="1"/>
</dbReference>
<comment type="similarity">
    <text evidence="10">Belongs to the class-I aminoacyl-tRNA synthetase family.</text>
</comment>
<evidence type="ECO:0000256" key="4">
    <source>
        <dbReference type="ARBA" id="ARBA00022598"/>
    </source>
</evidence>
<keyword evidence="7 10" id="KW-0648">Protein biosynthesis</keyword>
<keyword evidence="5 10" id="KW-0547">Nucleotide-binding</keyword>
<dbReference type="EC" id="6.1.1.10" evidence="2"/>
<dbReference type="Proteomes" id="UP000177235">
    <property type="component" value="Unassembled WGS sequence"/>
</dbReference>
<dbReference type="GO" id="GO:0006431">
    <property type="term" value="P:methionyl-tRNA aminoacylation"/>
    <property type="evidence" value="ECO:0007669"/>
    <property type="project" value="InterPro"/>
</dbReference>
<dbReference type="PANTHER" id="PTHR43326">
    <property type="entry name" value="METHIONYL-TRNA SYNTHETASE"/>
    <property type="match status" value="1"/>
</dbReference>
<dbReference type="InterPro" id="IPR014729">
    <property type="entry name" value="Rossmann-like_a/b/a_fold"/>
</dbReference>
<dbReference type="InterPro" id="IPR023457">
    <property type="entry name" value="Met-tRNA_synth_2"/>
</dbReference>
<organism evidence="12 13">
    <name type="scientific">Candidatus Doudnabacteria bacterium RIFCSPLOWO2_02_FULL_48_13</name>
    <dbReference type="NCBI Taxonomy" id="1817845"/>
    <lineage>
        <taxon>Bacteria</taxon>
        <taxon>Candidatus Doudnaibacteriota</taxon>
    </lineage>
</organism>
<evidence type="ECO:0000256" key="8">
    <source>
        <dbReference type="ARBA" id="ARBA00023146"/>
    </source>
</evidence>
<comment type="function">
    <text evidence="1">Is required not only for elongation of protein synthesis but also for the initiation of all mRNA translation through initiator tRNA(fMet) aminoacylation.</text>
</comment>
<evidence type="ECO:0000256" key="3">
    <source>
        <dbReference type="ARBA" id="ARBA00018753"/>
    </source>
</evidence>
<evidence type="ECO:0000313" key="12">
    <source>
        <dbReference type="EMBL" id="OGE98860.1"/>
    </source>
</evidence>
<dbReference type="InterPro" id="IPR015413">
    <property type="entry name" value="Methionyl/Leucyl_tRNA_Synth"/>
</dbReference>
<dbReference type="AlphaFoldDB" id="A0A1F5QAP6"/>
<dbReference type="GO" id="GO:0005524">
    <property type="term" value="F:ATP binding"/>
    <property type="evidence" value="ECO:0007669"/>
    <property type="project" value="UniProtKB-KW"/>
</dbReference>
<dbReference type="FunFam" id="2.170.220.10:FF:000003">
    <property type="entry name" value="Methionine--tRNA ligase"/>
    <property type="match status" value="1"/>
</dbReference>
<keyword evidence="8 10" id="KW-0030">Aminoacyl-tRNA synthetase</keyword>
<dbReference type="InterPro" id="IPR033911">
    <property type="entry name" value="MetRS_core"/>
</dbReference>
<dbReference type="SUPFAM" id="SSF47323">
    <property type="entry name" value="Anticodon-binding domain of a subclass of class I aminoacyl-tRNA synthetases"/>
    <property type="match status" value="1"/>
</dbReference>
<gene>
    <name evidence="12" type="ORF">A3J05_03140</name>
</gene>
<dbReference type="Gene3D" id="1.10.730.10">
    <property type="entry name" value="Isoleucyl-tRNA Synthetase, Domain 1"/>
    <property type="match status" value="1"/>
</dbReference>
<name>A0A1F5QAP6_9BACT</name>
<dbReference type="NCBIfam" id="TIGR00398">
    <property type="entry name" value="metG"/>
    <property type="match status" value="1"/>
</dbReference>
<evidence type="ECO:0000313" key="13">
    <source>
        <dbReference type="Proteomes" id="UP000177235"/>
    </source>
</evidence>
<accession>A0A1F5QAP6</accession>
<evidence type="ECO:0000256" key="1">
    <source>
        <dbReference type="ARBA" id="ARBA00003314"/>
    </source>
</evidence>
<reference evidence="12 13" key="1">
    <citation type="journal article" date="2016" name="Nat. Commun.">
        <title>Thousands of microbial genomes shed light on interconnected biogeochemical processes in an aquifer system.</title>
        <authorList>
            <person name="Anantharaman K."/>
            <person name="Brown C.T."/>
            <person name="Hug L.A."/>
            <person name="Sharon I."/>
            <person name="Castelle C.J."/>
            <person name="Probst A.J."/>
            <person name="Thomas B.C."/>
            <person name="Singh A."/>
            <person name="Wilkins M.J."/>
            <person name="Karaoz U."/>
            <person name="Brodie E.L."/>
            <person name="Williams K.H."/>
            <person name="Hubbard S.S."/>
            <person name="Banfield J.F."/>
        </authorList>
    </citation>
    <scope>NUCLEOTIDE SEQUENCE [LARGE SCALE GENOMIC DNA]</scope>
</reference>
<dbReference type="PANTHER" id="PTHR43326:SF1">
    <property type="entry name" value="METHIONINE--TRNA LIGASE, MITOCHONDRIAL"/>
    <property type="match status" value="1"/>
</dbReference>
<protein>
    <recommendedName>
        <fullName evidence="3">Methionine--tRNA ligase</fullName>
        <ecNumber evidence="2">6.1.1.10</ecNumber>
    </recommendedName>
    <alternativeName>
        <fullName evidence="9">Methionyl-tRNA synthetase</fullName>
    </alternativeName>
</protein>
<evidence type="ECO:0000256" key="2">
    <source>
        <dbReference type="ARBA" id="ARBA00012838"/>
    </source>
</evidence>
<evidence type="ECO:0000256" key="9">
    <source>
        <dbReference type="ARBA" id="ARBA00030904"/>
    </source>
</evidence>
<keyword evidence="6 10" id="KW-0067">ATP-binding</keyword>
<comment type="caution">
    <text evidence="12">The sequence shown here is derived from an EMBL/GenBank/DDBJ whole genome shotgun (WGS) entry which is preliminary data.</text>
</comment>
<dbReference type="SUPFAM" id="SSF52374">
    <property type="entry name" value="Nucleotidylyl transferase"/>
    <property type="match status" value="1"/>
</dbReference>
<evidence type="ECO:0000256" key="10">
    <source>
        <dbReference type="RuleBase" id="RU363039"/>
    </source>
</evidence>
<evidence type="ECO:0000259" key="11">
    <source>
        <dbReference type="Pfam" id="PF09334"/>
    </source>
</evidence>
<evidence type="ECO:0000256" key="7">
    <source>
        <dbReference type="ARBA" id="ARBA00022917"/>
    </source>
</evidence>
<evidence type="ECO:0000256" key="5">
    <source>
        <dbReference type="ARBA" id="ARBA00022741"/>
    </source>
</evidence>
<dbReference type="EMBL" id="MFFF01000025">
    <property type="protein sequence ID" value="OGE98860.1"/>
    <property type="molecule type" value="Genomic_DNA"/>
</dbReference>
<keyword evidence="4 10" id="KW-0436">Ligase</keyword>
<dbReference type="GO" id="GO:0004825">
    <property type="term" value="F:methionine-tRNA ligase activity"/>
    <property type="evidence" value="ECO:0007669"/>
    <property type="project" value="UniProtKB-EC"/>
</dbReference>